<protein>
    <submittedName>
        <fullName evidence="4">Efflux RND transporter periplasmic adaptor subunit</fullName>
    </submittedName>
</protein>
<dbReference type="InterPro" id="IPR006143">
    <property type="entry name" value="RND_pump_MFP"/>
</dbReference>
<dbReference type="Pfam" id="PF25954">
    <property type="entry name" value="Beta-barrel_RND_2"/>
    <property type="match status" value="1"/>
</dbReference>
<keyword evidence="2" id="KW-0732">Signal</keyword>
<evidence type="ECO:0000256" key="2">
    <source>
        <dbReference type="SAM" id="SignalP"/>
    </source>
</evidence>
<dbReference type="EMBL" id="RIZG01000001">
    <property type="protein sequence ID" value="RNF53081.1"/>
    <property type="molecule type" value="Genomic_DNA"/>
</dbReference>
<dbReference type="RefSeq" id="WP_123094423.1">
    <property type="nucleotide sequence ID" value="NZ_RIZG01000001.1"/>
</dbReference>
<organism evidence="4 5">
    <name type="scientific">Marinomonas hwangdonensis</name>
    <dbReference type="NCBI Taxonomy" id="1053647"/>
    <lineage>
        <taxon>Bacteria</taxon>
        <taxon>Pseudomonadati</taxon>
        <taxon>Pseudomonadota</taxon>
        <taxon>Gammaproteobacteria</taxon>
        <taxon>Oceanospirillales</taxon>
        <taxon>Oceanospirillaceae</taxon>
        <taxon>Marinomonas</taxon>
    </lineage>
</organism>
<reference evidence="4 5" key="1">
    <citation type="journal article" date="2012" name="Int. J. Syst. Evol. Microbiol.">
        <title>Marinomonas hwangdonensis sp. nov., isolated from seawater.</title>
        <authorList>
            <person name="Jung Y.T."/>
            <person name="Oh T.K."/>
            <person name="Yoon J.H."/>
        </authorList>
    </citation>
    <scope>NUCLEOTIDE SEQUENCE [LARGE SCALE GENOMIC DNA]</scope>
    <source>
        <strain evidence="4 5">HDW-15</strain>
    </source>
</reference>
<dbReference type="GO" id="GO:1990281">
    <property type="term" value="C:efflux pump complex"/>
    <property type="evidence" value="ECO:0007669"/>
    <property type="project" value="TreeGrafter"/>
</dbReference>
<sequence>MWHKAGIVVMAFSLASPLAAQTTNARGLLVATHQATLSSELAARVVELPKKMGESFKQGDTLVALDCRLFEAQQDKVSAEVRIAQIRLENTKQLNQLRSIGTLEVAIAESELQKIISEQRIAQLNVERCEIKAPFDGAVEQLDISPFEVVQQQQALLKIVGVSRLDADIIVPAEWLSWLKIGASTRLQVEETQQVLQAFVSHIGPSVDPTSQTVQIRASIKDVPAKVLPGMSVLAKFNEVALTR</sequence>
<feature type="chain" id="PRO_5017984405" evidence="2">
    <location>
        <begin position="21"/>
        <end position="244"/>
    </location>
</feature>
<feature type="domain" description="CusB-like beta-barrel" evidence="3">
    <location>
        <begin position="171"/>
        <end position="238"/>
    </location>
</feature>
<gene>
    <name evidence="4" type="ORF">EBI00_02990</name>
</gene>
<accession>A0A3M8QBV1</accession>
<keyword evidence="5" id="KW-1185">Reference proteome</keyword>
<evidence type="ECO:0000313" key="4">
    <source>
        <dbReference type="EMBL" id="RNF53081.1"/>
    </source>
</evidence>
<dbReference type="OrthoDB" id="9778796at2"/>
<dbReference type="NCBIfam" id="TIGR01730">
    <property type="entry name" value="RND_mfp"/>
    <property type="match status" value="1"/>
</dbReference>
<evidence type="ECO:0000259" key="3">
    <source>
        <dbReference type="Pfam" id="PF25954"/>
    </source>
</evidence>
<evidence type="ECO:0000313" key="5">
    <source>
        <dbReference type="Proteomes" id="UP000280507"/>
    </source>
</evidence>
<name>A0A3M8QBV1_9GAMM</name>
<proteinExistence type="inferred from homology"/>
<dbReference type="Gene3D" id="2.40.30.170">
    <property type="match status" value="1"/>
</dbReference>
<dbReference type="Gene3D" id="2.40.50.100">
    <property type="match status" value="1"/>
</dbReference>
<feature type="signal peptide" evidence="2">
    <location>
        <begin position="1"/>
        <end position="20"/>
    </location>
</feature>
<comment type="caution">
    <text evidence="4">The sequence shown here is derived from an EMBL/GenBank/DDBJ whole genome shotgun (WGS) entry which is preliminary data.</text>
</comment>
<evidence type="ECO:0000256" key="1">
    <source>
        <dbReference type="ARBA" id="ARBA00009477"/>
    </source>
</evidence>
<dbReference type="Gene3D" id="1.10.287.470">
    <property type="entry name" value="Helix hairpin bin"/>
    <property type="match status" value="1"/>
</dbReference>
<dbReference type="PANTHER" id="PTHR30469">
    <property type="entry name" value="MULTIDRUG RESISTANCE PROTEIN MDTA"/>
    <property type="match status" value="1"/>
</dbReference>
<dbReference type="InterPro" id="IPR058792">
    <property type="entry name" value="Beta-barrel_RND_2"/>
</dbReference>
<comment type="similarity">
    <text evidence="1">Belongs to the membrane fusion protein (MFP) (TC 8.A.1) family.</text>
</comment>
<dbReference type="GO" id="GO:0015562">
    <property type="term" value="F:efflux transmembrane transporter activity"/>
    <property type="evidence" value="ECO:0007669"/>
    <property type="project" value="TreeGrafter"/>
</dbReference>
<dbReference type="Proteomes" id="UP000280507">
    <property type="component" value="Unassembled WGS sequence"/>
</dbReference>
<dbReference type="AlphaFoldDB" id="A0A3M8QBV1"/>
<dbReference type="SUPFAM" id="SSF111369">
    <property type="entry name" value="HlyD-like secretion proteins"/>
    <property type="match status" value="1"/>
</dbReference>